<name>A0A2A6EF42_PREIN</name>
<protein>
    <submittedName>
        <fullName evidence="1">Uncharacterized protein</fullName>
    </submittedName>
</protein>
<accession>A0A2A6EF42</accession>
<evidence type="ECO:0000313" key="2">
    <source>
        <dbReference type="Proteomes" id="UP000219058"/>
    </source>
</evidence>
<comment type="caution">
    <text evidence="1">The sequence shown here is derived from an EMBL/GenBank/DDBJ whole genome shotgun (WGS) entry which is preliminary data.</text>
</comment>
<evidence type="ECO:0000313" key="1">
    <source>
        <dbReference type="EMBL" id="PDP60528.1"/>
    </source>
</evidence>
<reference evidence="1 2" key="1">
    <citation type="submission" date="2017-09" db="EMBL/GenBank/DDBJ databases">
        <title>Phase variable restriction modification systems are present in the genome sequences of periodontal pathogens Prevotella intermedia, Tannerella forsythia and Porphyromonas gingivalis.</title>
        <authorList>
            <person name="Haigh R.D."/>
            <person name="Crawford L."/>
            <person name="Ralph J."/>
            <person name="Wanford J."/>
            <person name="Vartoukian S.R."/>
            <person name="Hijazib K."/>
            <person name="Wade W."/>
            <person name="Oggioni M.R."/>
        </authorList>
    </citation>
    <scope>NUCLEOTIDE SEQUENCE [LARGE SCALE GENOMIC DNA]</scope>
    <source>
        <strain evidence="1 2">WW2834</strain>
    </source>
</reference>
<dbReference type="EMBL" id="NSLY01000010">
    <property type="protein sequence ID" value="PDP60528.1"/>
    <property type="molecule type" value="Genomic_DNA"/>
</dbReference>
<proteinExistence type="predicted"/>
<dbReference type="AlphaFoldDB" id="A0A2A6EF42"/>
<dbReference type="Proteomes" id="UP000219058">
    <property type="component" value="Unassembled WGS sequence"/>
</dbReference>
<gene>
    <name evidence="1" type="ORF">CLI71_05185</name>
</gene>
<organism evidence="1 2">
    <name type="scientific">Prevotella intermedia</name>
    <dbReference type="NCBI Taxonomy" id="28131"/>
    <lineage>
        <taxon>Bacteria</taxon>
        <taxon>Pseudomonadati</taxon>
        <taxon>Bacteroidota</taxon>
        <taxon>Bacteroidia</taxon>
        <taxon>Bacteroidales</taxon>
        <taxon>Prevotellaceae</taxon>
        <taxon>Prevotella</taxon>
    </lineage>
</organism>
<sequence length="68" mass="7934">MYVCSASPQIHSTRPISPNHDYEIYLQKIGYFSSVFQKRLFCSAKQPLLPCKTYAFAMPNNRFWNVKA</sequence>